<dbReference type="RefSeq" id="WP_188070305.1">
    <property type="nucleotide sequence ID" value="NZ_BSPS01000056.1"/>
</dbReference>
<evidence type="ECO:0000256" key="3">
    <source>
        <dbReference type="ARBA" id="ARBA00022801"/>
    </source>
</evidence>
<dbReference type="Pfam" id="PF02358">
    <property type="entry name" value="Trehalose_PPase"/>
    <property type="match status" value="1"/>
</dbReference>
<dbReference type="InterPro" id="IPR003337">
    <property type="entry name" value="Trehalose_PPase"/>
</dbReference>
<dbReference type="InterPro" id="IPR006379">
    <property type="entry name" value="HAD-SF_hydro_IIB"/>
</dbReference>
<evidence type="ECO:0000256" key="2">
    <source>
        <dbReference type="ARBA" id="ARBA00008770"/>
    </source>
</evidence>
<dbReference type="AlphaFoldDB" id="A0A7W6FP83"/>
<dbReference type="InterPro" id="IPR044651">
    <property type="entry name" value="OTSB-like"/>
</dbReference>
<evidence type="ECO:0000313" key="5">
    <source>
        <dbReference type="EMBL" id="MBB3924764.1"/>
    </source>
</evidence>
<dbReference type="EC" id="3.1.3.12" evidence="4"/>
<keyword evidence="4" id="KW-0479">Metal-binding</keyword>
<proteinExistence type="inferred from homology"/>
<comment type="function">
    <text evidence="4">Removes the phosphate from trehalose 6-phosphate to produce free trehalose.</text>
</comment>
<dbReference type="EMBL" id="JACIDT010000001">
    <property type="protein sequence ID" value="MBB3924764.1"/>
    <property type="molecule type" value="Genomic_DNA"/>
</dbReference>
<keyword evidence="3 4" id="KW-0378">Hydrolase</keyword>
<dbReference type="PANTHER" id="PTHR43768">
    <property type="entry name" value="TREHALOSE 6-PHOSPHATE PHOSPHATASE"/>
    <property type="match status" value="1"/>
</dbReference>
<dbReference type="GO" id="GO:0005992">
    <property type="term" value="P:trehalose biosynthetic process"/>
    <property type="evidence" value="ECO:0007669"/>
    <property type="project" value="UniProtKB-UniPathway"/>
</dbReference>
<evidence type="ECO:0000313" key="6">
    <source>
        <dbReference type="Proteomes" id="UP000571950"/>
    </source>
</evidence>
<reference evidence="5 6" key="1">
    <citation type="submission" date="2020-08" db="EMBL/GenBank/DDBJ databases">
        <title>Genomic Encyclopedia of Type Strains, Phase IV (KMG-IV): sequencing the most valuable type-strain genomes for metagenomic binning, comparative biology and taxonomic classification.</title>
        <authorList>
            <person name="Goeker M."/>
        </authorList>
    </citation>
    <scope>NUCLEOTIDE SEQUENCE [LARGE SCALE GENOMIC DNA]</scope>
    <source>
        <strain evidence="5 6">DSM 26189</strain>
    </source>
</reference>
<name>A0A7W6FP83_9SPHN</name>
<dbReference type="SUPFAM" id="SSF56784">
    <property type="entry name" value="HAD-like"/>
    <property type="match status" value="1"/>
</dbReference>
<comment type="similarity">
    <text evidence="2 4">Belongs to the trehalose phosphatase family.</text>
</comment>
<dbReference type="Gene3D" id="3.40.50.1000">
    <property type="entry name" value="HAD superfamily/HAD-like"/>
    <property type="match status" value="1"/>
</dbReference>
<dbReference type="NCBIfam" id="TIGR00685">
    <property type="entry name" value="T6PP"/>
    <property type="match status" value="1"/>
</dbReference>
<dbReference type="NCBIfam" id="TIGR01484">
    <property type="entry name" value="HAD-SF-IIB"/>
    <property type="match status" value="1"/>
</dbReference>
<sequence length="251" mass="27018">MQEADKTANHPSAPPPVDRGVSLFLDLDGTLVDLIDRPDNVTTDTELRALLLAARERLDGRLAIVSGRSLAQLDRILGPVAPHLALAGSHGAEFRHQERIDAPDRPRALDAVARTMGAFADRHEGVLLEVKSFGVGLHYRMAQEEGEAARALARALGREHGLFVQEGHDMVELRPTGHDKGFAIRHLMAAPPFADAPPVFVGDDLTDEAGFAMASALGGYGVLVGKARPSAARFRLAGPPMVRNWLKELSI</sequence>
<dbReference type="Gene3D" id="3.30.70.1020">
    <property type="entry name" value="Trehalose-6-phosphate phosphatase related protein, domain 2"/>
    <property type="match status" value="1"/>
</dbReference>
<protein>
    <recommendedName>
        <fullName evidence="4">Trehalose 6-phosphate phosphatase</fullName>
        <ecNumber evidence="4">3.1.3.12</ecNumber>
    </recommendedName>
</protein>
<comment type="catalytic activity">
    <reaction evidence="4">
        <text>alpha,alpha-trehalose 6-phosphate + H2O = alpha,alpha-trehalose + phosphate</text>
        <dbReference type="Rhea" id="RHEA:23420"/>
        <dbReference type="ChEBI" id="CHEBI:15377"/>
        <dbReference type="ChEBI" id="CHEBI:16551"/>
        <dbReference type="ChEBI" id="CHEBI:43474"/>
        <dbReference type="ChEBI" id="CHEBI:58429"/>
        <dbReference type="EC" id="3.1.3.12"/>
    </reaction>
</comment>
<comment type="cofactor">
    <cofactor evidence="4">
        <name>Mg(2+)</name>
        <dbReference type="ChEBI" id="CHEBI:18420"/>
    </cofactor>
</comment>
<organism evidence="5 6">
    <name type="scientific">Sphingobium jiangsuense</name>
    <dbReference type="NCBI Taxonomy" id="870476"/>
    <lineage>
        <taxon>Bacteria</taxon>
        <taxon>Pseudomonadati</taxon>
        <taxon>Pseudomonadota</taxon>
        <taxon>Alphaproteobacteria</taxon>
        <taxon>Sphingomonadales</taxon>
        <taxon>Sphingomonadaceae</taxon>
        <taxon>Sphingobium</taxon>
    </lineage>
</organism>
<gene>
    <name evidence="5" type="ORF">GGR43_000458</name>
</gene>
<evidence type="ECO:0000256" key="4">
    <source>
        <dbReference type="RuleBase" id="RU361117"/>
    </source>
</evidence>
<keyword evidence="4" id="KW-0460">Magnesium</keyword>
<comment type="caution">
    <text evidence="5">The sequence shown here is derived from an EMBL/GenBank/DDBJ whole genome shotgun (WGS) entry which is preliminary data.</text>
</comment>
<dbReference type="InterPro" id="IPR036412">
    <property type="entry name" value="HAD-like_sf"/>
</dbReference>
<accession>A0A7W6FP83</accession>
<evidence type="ECO:0000256" key="1">
    <source>
        <dbReference type="ARBA" id="ARBA00005199"/>
    </source>
</evidence>
<dbReference type="PANTHER" id="PTHR43768:SF3">
    <property type="entry name" value="TREHALOSE 6-PHOSPHATE PHOSPHATASE"/>
    <property type="match status" value="1"/>
</dbReference>
<comment type="pathway">
    <text evidence="1 4">Glycan biosynthesis; trehalose biosynthesis.</text>
</comment>
<dbReference type="InterPro" id="IPR023214">
    <property type="entry name" value="HAD_sf"/>
</dbReference>
<dbReference type="Proteomes" id="UP000571950">
    <property type="component" value="Unassembled WGS sequence"/>
</dbReference>
<dbReference type="GO" id="GO:0004805">
    <property type="term" value="F:trehalose-phosphatase activity"/>
    <property type="evidence" value="ECO:0007669"/>
    <property type="project" value="UniProtKB-EC"/>
</dbReference>
<dbReference type="UniPathway" id="UPA00299"/>
<keyword evidence="6" id="KW-1185">Reference proteome</keyword>
<dbReference type="GO" id="GO:0046872">
    <property type="term" value="F:metal ion binding"/>
    <property type="evidence" value="ECO:0007669"/>
    <property type="project" value="UniProtKB-KW"/>
</dbReference>